<reference evidence="4 5" key="1">
    <citation type="journal article" date="2011" name="Proc. Natl. Acad. Sci. U.S.A.">
        <title>Evolutionary erosion of yeast sex chromosomes by mating-type switching accidents.</title>
        <authorList>
            <person name="Gordon J.L."/>
            <person name="Armisen D."/>
            <person name="Proux-Wera E."/>
            <person name="Oheigeartaigh S.S."/>
            <person name="Byrne K.P."/>
            <person name="Wolfe K.H."/>
        </authorList>
    </citation>
    <scope>NUCLEOTIDE SEQUENCE [LARGE SCALE GENOMIC DNA]</scope>
    <source>
        <strain evidence="5">ATCC 76901 / BCRC 22586 / CBS 4309 / NBRC 1992 / NRRL Y-12630</strain>
    </source>
</reference>
<evidence type="ECO:0000313" key="5">
    <source>
        <dbReference type="Proteomes" id="UP000001640"/>
    </source>
</evidence>
<keyword evidence="2" id="KW-0732">Signal</keyword>
<reference key="2">
    <citation type="submission" date="2011-08" db="EMBL/GenBank/DDBJ databases">
        <title>Genome sequence of Naumovozyma castellii.</title>
        <authorList>
            <person name="Gordon J.L."/>
            <person name="Armisen D."/>
            <person name="Proux-Wera E."/>
            <person name="OhEigeartaigh S.S."/>
            <person name="Byrne K.P."/>
            <person name="Wolfe K.H."/>
        </authorList>
    </citation>
    <scope>NUCLEOTIDE SEQUENCE</scope>
    <source>
        <strain>Type strain:CBS 4309</strain>
    </source>
</reference>
<feature type="region of interest" description="Disordered" evidence="1">
    <location>
        <begin position="317"/>
        <end position="336"/>
    </location>
</feature>
<dbReference type="OrthoDB" id="4781at2759"/>
<evidence type="ECO:0000256" key="1">
    <source>
        <dbReference type="SAM" id="MobiDB-lite"/>
    </source>
</evidence>
<dbReference type="HOGENOM" id="CLU_027506_2_2_1"/>
<dbReference type="RefSeq" id="XP_003676108.1">
    <property type="nucleotide sequence ID" value="XM_003676060.1"/>
</dbReference>
<dbReference type="InParanoid" id="G0VDV6"/>
<dbReference type="GO" id="GO:0016757">
    <property type="term" value="F:glycosyltransferase activity"/>
    <property type="evidence" value="ECO:0007669"/>
    <property type="project" value="TreeGrafter"/>
</dbReference>
<keyword evidence="5" id="KW-1185">Reference proteome</keyword>
<dbReference type="GO" id="GO:0009277">
    <property type="term" value="C:fungal-type cell wall"/>
    <property type="evidence" value="ECO:0007669"/>
    <property type="project" value="TreeGrafter"/>
</dbReference>
<dbReference type="eggNOG" id="ENOG502QQ71">
    <property type="taxonomic scope" value="Eukaryota"/>
</dbReference>
<evidence type="ECO:0000256" key="2">
    <source>
        <dbReference type="SAM" id="SignalP"/>
    </source>
</evidence>
<sequence length="387" mass="41300">MRATTIFSALLTSASLVLAYVTDENKALAATIDENFHAKNSLWYFEDESDDNAMTYGSDGLTMTISESGNTRDLSSKFYILYGRIEAIVKAGNARSISSAINFFSPDGTKDDGSGQGLFAIDWDDGEGDEFYTFSTSVNSHNNSTAQWEAHYVKSPQTEYHNYTIDWTKEKLTFYVDGQEVRVVPSTATADFPNSPARFFITHSDQGDLENDDTEIVDMYGGQTDYSKGPFIMNIKKLIVADYSTGSNYSYVPGSNATLPQANGGEIYGRYDQAQKDLAALHQNASLSSSDSVSSASSTLSSVTMLANTSTISQSLSTHSTELGSGNGATGRTTSYSSATSITSVGSSSSSGTSSSSPSSSASGAGSATGLSSWLATFFFVHLFALL</sequence>
<evidence type="ECO:0000313" key="4">
    <source>
        <dbReference type="EMBL" id="CCC69746.1"/>
    </source>
</evidence>
<dbReference type="EMBL" id="HE576755">
    <property type="protein sequence ID" value="CCC69746.1"/>
    <property type="molecule type" value="Genomic_DNA"/>
</dbReference>
<name>G0VDV6_NAUCA</name>
<dbReference type="GO" id="GO:0005975">
    <property type="term" value="P:carbohydrate metabolic process"/>
    <property type="evidence" value="ECO:0007669"/>
    <property type="project" value="InterPro"/>
</dbReference>
<accession>G0VDV6</accession>
<dbReference type="Gene3D" id="2.60.120.200">
    <property type="match status" value="1"/>
</dbReference>
<dbReference type="PROSITE" id="PS51762">
    <property type="entry name" value="GH16_2"/>
    <property type="match status" value="1"/>
</dbReference>
<dbReference type="PANTHER" id="PTHR10963:SF68">
    <property type="entry name" value="GLYCOSIDASE CRH1-RELATED"/>
    <property type="match status" value="1"/>
</dbReference>
<feature type="signal peptide" evidence="2">
    <location>
        <begin position="1"/>
        <end position="19"/>
    </location>
</feature>
<dbReference type="InterPro" id="IPR013320">
    <property type="entry name" value="ConA-like_dom_sf"/>
</dbReference>
<protein>
    <recommendedName>
        <fullName evidence="3">GH16 domain-containing protein</fullName>
    </recommendedName>
</protein>
<evidence type="ECO:0000259" key="3">
    <source>
        <dbReference type="PROSITE" id="PS51762"/>
    </source>
</evidence>
<proteinExistence type="predicted"/>
<dbReference type="GeneID" id="96903353"/>
<dbReference type="STRING" id="1064592.G0VDV6"/>
<dbReference type="GO" id="GO:0031505">
    <property type="term" value="P:fungal-type cell wall organization"/>
    <property type="evidence" value="ECO:0007669"/>
    <property type="project" value="TreeGrafter"/>
</dbReference>
<dbReference type="InterPro" id="IPR050546">
    <property type="entry name" value="Glycosyl_Hydrlase_16"/>
</dbReference>
<feature type="chain" id="PRO_5003410750" description="GH16 domain-containing protein" evidence="2">
    <location>
        <begin position="20"/>
        <end position="387"/>
    </location>
</feature>
<dbReference type="Proteomes" id="UP000001640">
    <property type="component" value="Chromosome 4"/>
</dbReference>
<dbReference type="SUPFAM" id="SSF49899">
    <property type="entry name" value="Concanavalin A-like lectins/glucanases"/>
    <property type="match status" value="1"/>
</dbReference>
<dbReference type="AlphaFoldDB" id="G0VDV6"/>
<organism evidence="4 5">
    <name type="scientific">Naumovozyma castellii</name>
    <name type="common">Yeast</name>
    <name type="synonym">Saccharomyces castellii</name>
    <dbReference type="NCBI Taxonomy" id="27288"/>
    <lineage>
        <taxon>Eukaryota</taxon>
        <taxon>Fungi</taxon>
        <taxon>Dikarya</taxon>
        <taxon>Ascomycota</taxon>
        <taxon>Saccharomycotina</taxon>
        <taxon>Saccharomycetes</taxon>
        <taxon>Saccharomycetales</taxon>
        <taxon>Saccharomycetaceae</taxon>
        <taxon>Naumovozyma</taxon>
    </lineage>
</organism>
<dbReference type="PANTHER" id="PTHR10963">
    <property type="entry name" value="GLYCOSYL HYDROLASE-RELATED"/>
    <property type="match status" value="1"/>
</dbReference>
<gene>
    <name evidence="4" type="primary">NCAS0D01650</name>
    <name evidence="4" type="ordered locus">NCAS_0D01650</name>
</gene>
<dbReference type="InterPro" id="IPR000757">
    <property type="entry name" value="Beta-glucanase-like"/>
</dbReference>
<feature type="domain" description="GH16" evidence="3">
    <location>
        <begin position="5"/>
        <end position="235"/>
    </location>
</feature>
<dbReference type="Pfam" id="PF00722">
    <property type="entry name" value="Glyco_hydro_16"/>
    <property type="match status" value="1"/>
</dbReference>
<dbReference type="GO" id="GO:0004553">
    <property type="term" value="F:hydrolase activity, hydrolyzing O-glycosyl compounds"/>
    <property type="evidence" value="ECO:0007669"/>
    <property type="project" value="InterPro"/>
</dbReference>
<dbReference type="KEGG" id="ncs:NCAS_0D01650"/>